<comment type="caution">
    <text evidence="3">The sequence shown here is derived from an EMBL/GenBank/DDBJ whole genome shotgun (WGS) entry which is preliminary data.</text>
</comment>
<dbReference type="EMBL" id="BART01003112">
    <property type="protein sequence ID" value="GAG72164.1"/>
    <property type="molecule type" value="Genomic_DNA"/>
</dbReference>
<sequence>PIVDAIDAALVFMNEMRSIDEFAVVGFADEVTIYSNFTSNRQKLKEFISEITAEGETSLYDGIFLALDQFNIKEDIKYRYAIVLSDGTDTVSKLTTKDVIDKAIDEQVTIFSVALMSYDFNPTDIENISESSGGELLIAANSGELKELYRQISWKIRNQYKISYTSLWPNTETIKINIIVEESELTSSVKTTYENPFYAPAPTKIIKIPKRPFFLTIFDRWWMKLIIYASIFIGVTLFLYVIILLIIPPSQLLKKRTEFYGYKPVRKSIEEEDEYKKGGINRFASFISRIAAKRGFVELFTLRLERAGMKIRGSEFISIHIIVLMISSLVIYTFTNNLPLTVVAILLGAISPFIFIKFKASQRIKKFHEQLPDTLQLIGGSLKAGFLFSMKFVGKVL</sequence>
<feature type="non-terminal residue" evidence="3">
    <location>
        <position position="397"/>
    </location>
</feature>
<evidence type="ECO:0000256" key="1">
    <source>
        <dbReference type="SAM" id="Phobius"/>
    </source>
</evidence>
<dbReference type="PROSITE" id="PS50234">
    <property type="entry name" value="VWFA"/>
    <property type="match status" value="1"/>
</dbReference>
<dbReference type="InterPro" id="IPR036465">
    <property type="entry name" value="vWFA_dom_sf"/>
</dbReference>
<gene>
    <name evidence="3" type="ORF">S01H4_08856</name>
</gene>
<feature type="transmembrane region" description="Helical" evidence="1">
    <location>
        <begin position="316"/>
        <end position="334"/>
    </location>
</feature>
<reference evidence="3" key="1">
    <citation type="journal article" date="2014" name="Front. Microbiol.">
        <title>High frequency of phylogenetically diverse reductive dehalogenase-homologous genes in deep subseafloor sedimentary metagenomes.</title>
        <authorList>
            <person name="Kawai M."/>
            <person name="Futagami T."/>
            <person name="Toyoda A."/>
            <person name="Takaki Y."/>
            <person name="Nishi S."/>
            <person name="Hori S."/>
            <person name="Arai W."/>
            <person name="Tsubouchi T."/>
            <person name="Morono Y."/>
            <person name="Uchiyama I."/>
            <person name="Ito T."/>
            <person name="Fujiyama A."/>
            <person name="Inagaki F."/>
            <person name="Takami H."/>
        </authorList>
    </citation>
    <scope>NUCLEOTIDE SEQUENCE</scope>
    <source>
        <strain evidence="3">Expedition CK06-06</strain>
    </source>
</reference>
<accession>X0ZS72</accession>
<dbReference type="Gene3D" id="3.40.50.410">
    <property type="entry name" value="von Willebrand factor, type A domain"/>
    <property type="match status" value="1"/>
</dbReference>
<protein>
    <recommendedName>
        <fullName evidence="2">VWFA domain-containing protein</fullName>
    </recommendedName>
</protein>
<feature type="non-terminal residue" evidence="3">
    <location>
        <position position="1"/>
    </location>
</feature>
<name>X0ZS72_9ZZZZ</name>
<dbReference type="InterPro" id="IPR002035">
    <property type="entry name" value="VWF_A"/>
</dbReference>
<keyword evidence="1" id="KW-1133">Transmembrane helix</keyword>
<keyword evidence="1" id="KW-0472">Membrane</keyword>
<evidence type="ECO:0000259" key="2">
    <source>
        <dbReference type="PROSITE" id="PS50234"/>
    </source>
</evidence>
<dbReference type="Pfam" id="PF13519">
    <property type="entry name" value="VWA_2"/>
    <property type="match status" value="1"/>
</dbReference>
<feature type="transmembrane region" description="Helical" evidence="1">
    <location>
        <begin position="340"/>
        <end position="358"/>
    </location>
</feature>
<organism evidence="3">
    <name type="scientific">marine sediment metagenome</name>
    <dbReference type="NCBI Taxonomy" id="412755"/>
    <lineage>
        <taxon>unclassified sequences</taxon>
        <taxon>metagenomes</taxon>
        <taxon>ecological metagenomes</taxon>
    </lineage>
</organism>
<feature type="transmembrane region" description="Helical" evidence="1">
    <location>
        <begin position="221"/>
        <end position="247"/>
    </location>
</feature>
<dbReference type="AlphaFoldDB" id="X0ZS72"/>
<proteinExistence type="predicted"/>
<keyword evidence="1" id="KW-0812">Transmembrane</keyword>
<evidence type="ECO:0000313" key="3">
    <source>
        <dbReference type="EMBL" id="GAG72164.1"/>
    </source>
</evidence>
<feature type="domain" description="VWFA" evidence="2">
    <location>
        <begin position="1"/>
        <end position="152"/>
    </location>
</feature>
<dbReference type="SUPFAM" id="SSF53300">
    <property type="entry name" value="vWA-like"/>
    <property type="match status" value="1"/>
</dbReference>
<dbReference type="CDD" id="cd00198">
    <property type="entry name" value="vWFA"/>
    <property type="match status" value="1"/>
</dbReference>